<comment type="caution">
    <text evidence="3">The sequence shown here is derived from an EMBL/GenBank/DDBJ whole genome shotgun (WGS) entry which is preliminary data.</text>
</comment>
<sequence>MQTTTRRAAAALLIATALTLTAACSSSSPEAEETTAAAPTKEAPATDTEATEDSADSGDDQAAALDAYVTALQATVPQLMSQFDGTYSAITITGEQPSTVVYTYTYAQQLDAPATASALDGQVDQLQDVCDSAVFPEMEGQGITTDPQVRYVYVNADGAEIWSHTFAKS</sequence>
<feature type="compositionally biased region" description="Acidic residues" evidence="1">
    <location>
        <begin position="49"/>
        <end position="58"/>
    </location>
</feature>
<keyword evidence="4" id="KW-1185">Reference proteome</keyword>
<name>A0A401UYK0_9CELL</name>
<feature type="compositionally biased region" description="Low complexity" evidence="1">
    <location>
        <begin position="25"/>
        <end position="48"/>
    </location>
</feature>
<organism evidence="3 4">
    <name type="scientific">Cellulomonas algicola</name>
    <dbReference type="NCBI Taxonomy" id="2071633"/>
    <lineage>
        <taxon>Bacteria</taxon>
        <taxon>Bacillati</taxon>
        <taxon>Actinomycetota</taxon>
        <taxon>Actinomycetes</taxon>
        <taxon>Micrococcales</taxon>
        <taxon>Cellulomonadaceae</taxon>
        <taxon>Cellulomonas</taxon>
    </lineage>
</organism>
<feature type="signal peptide" evidence="2">
    <location>
        <begin position="1"/>
        <end position="22"/>
    </location>
</feature>
<keyword evidence="2" id="KW-0732">Signal</keyword>
<feature type="region of interest" description="Disordered" evidence="1">
    <location>
        <begin position="25"/>
        <end position="58"/>
    </location>
</feature>
<dbReference type="RefSeq" id="WP_160142844.1">
    <property type="nucleotide sequence ID" value="NZ_BHYL01000084.1"/>
</dbReference>
<reference evidence="3 4" key="1">
    <citation type="submission" date="2018-11" db="EMBL/GenBank/DDBJ databases">
        <title>Draft genome sequence of Cellulomonas takizawaensis strain TKZ-21.</title>
        <authorList>
            <person name="Yamamura H."/>
            <person name="Hayashi T."/>
            <person name="Hamada M."/>
            <person name="Serisawa Y."/>
            <person name="Matsuyama K."/>
            <person name="Nakagawa Y."/>
            <person name="Otoguro M."/>
            <person name="Yanagida F."/>
            <person name="Hayakawa M."/>
        </authorList>
    </citation>
    <scope>NUCLEOTIDE SEQUENCE [LARGE SCALE GENOMIC DNA]</scope>
    <source>
        <strain evidence="3 4">TKZ-21</strain>
    </source>
</reference>
<accession>A0A401UYK0</accession>
<dbReference type="AlphaFoldDB" id="A0A401UYK0"/>
<protein>
    <recommendedName>
        <fullName evidence="5">Lipoprotein</fullName>
    </recommendedName>
</protein>
<dbReference type="Proteomes" id="UP000288246">
    <property type="component" value="Unassembled WGS sequence"/>
</dbReference>
<evidence type="ECO:0008006" key="5">
    <source>
        <dbReference type="Google" id="ProtNLM"/>
    </source>
</evidence>
<feature type="chain" id="PRO_5038533065" description="Lipoprotein" evidence="2">
    <location>
        <begin position="23"/>
        <end position="169"/>
    </location>
</feature>
<gene>
    <name evidence="3" type="ORF">CTKZ_11720</name>
</gene>
<evidence type="ECO:0000313" key="3">
    <source>
        <dbReference type="EMBL" id="GCD19610.1"/>
    </source>
</evidence>
<dbReference type="PROSITE" id="PS51257">
    <property type="entry name" value="PROKAR_LIPOPROTEIN"/>
    <property type="match status" value="1"/>
</dbReference>
<evidence type="ECO:0000256" key="2">
    <source>
        <dbReference type="SAM" id="SignalP"/>
    </source>
</evidence>
<evidence type="ECO:0000256" key="1">
    <source>
        <dbReference type="SAM" id="MobiDB-lite"/>
    </source>
</evidence>
<proteinExistence type="predicted"/>
<dbReference type="OrthoDB" id="5124424at2"/>
<dbReference type="EMBL" id="BHYL01000084">
    <property type="protein sequence ID" value="GCD19610.1"/>
    <property type="molecule type" value="Genomic_DNA"/>
</dbReference>
<evidence type="ECO:0000313" key="4">
    <source>
        <dbReference type="Proteomes" id="UP000288246"/>
    </source>
</evidence>